<evidence type="ECO:0000313" key="12">
    <source>
        <dbReference type="Proteomes" id="UP000644441"/>
    </source>
</evidence>
<evidence type="ECO:0000256" key="5">
    <source>
        <dbReference type="ARBA" id="ARBA00022695"/>
    </source>
</evidence>
<evidence type="ECO:0000256" key="9">
    <source>
        <dbReference type="HAMAP-Rule" id="MF_01852"/>
    </source>
</evidence>
<evidence type="ECO:0000256" key="6">
    <source>
        <dbReference type="ARBA" id="ARBA00022741"/>
    </source>
</evidence>
<evidence type="ECO:0000313" key="11">
    <source>
        <dbReference type="EMBL" id="MBF5053482.1"/>
    </source>
</evidence>
<evidence type="ECO:0000256" key="2">
    <source>
        <dbReference type="ARBA" id="ARBA00022490"/>
    </source>
</evidence>
<name>A0ABS0AIQ0_9GAMM</name>
<dbReference type="Gene3D" id="3.90.870.10">
    <property type="entry name" value="DHBP synthase"/>
    <property type="match status" value="1"/>
</dbReference>
<comment type="caution">
    <text evidence="11">The sequence shown here is derived from an EMBL/GenBank/DDBJ whole genome shotgun (WGS) entry which is preliminary data.</text>
</comment>
<dbReference type="Proteomes" id="UP000644441">
    <property type="component" value="Unassembled WGS sequence"/>
</dbReference>
<keyword evidence="7 9" id="KW-0067">ATP-binding</keyword>
<dbReference type="RefSeq" id="WP_194856181.1">
    <property type="nucleotide sequence ID" value="NZ_ARXR01000017.1"/>
</dbReference>
<keyword evidence="5 9" id="KW-0548">Nucleotidyltransferase</keyword>
<evidence type="ECO:0000256" key="1">
    <source>
        <dbReference type="ARBA" id="ARBA00004496"/>
    </source>
</evidence>
<dbReference type="EMBL" id="ARXR01000017">
    <property type="protein sequence ID" value="MBF5053482.1"/>
    <property type="molecule type" value="Genomic_DNA"/>
</dbReference>
<dbReference type="HAMAP" id="MF_01852">
    <property type="entry name" value="TsaC"/>
    <property type="match status" value="1"/>
</dbReference>
<keyword evidence="3 9" id="KW-0808">Transferase</keyword>
<dbReference type="InterPro" id="IPR050156">
    <property type="entry name" value="TC-AMP_synthase_SUA5"/>
</dbReference>
<comment type="subcellular location">
    <subcellularLocation>
        <location evidence="1 9">Cytoplasm</location>
    </subcellularLocation>
</comment>
<dbReference type="PROSITE" id="PS51163">
    <property type="entry name" value="YRDC"/>
    <property type="match status" value="1"/>
</dbReference>
<keyword evidence="4 9" id="KW-0819">tRNA processing</keyword>
<feature type="domain" description="YrdC-like" evidence="10">
    <location>
        <begin position="9"/>
        <end position="189"/>
    </location>
</feature>
<keyword evidence="2 9" id="KW-0963">Cytoplasm</keyword>
<dbReference type="PANTHER" id="PTHR17490">
    <property type="entry name" value="SUA5"/>
    <property type="match status" value="1"/>
</dbReference>
<reference evidence="11 12" key="1">
    <citation type="submission" date="2012-09" db="EMBL/GenBank/DDBJ databases">
        <title>Genome Sequence of alkane-degrading Bacterium Alcanivorax venustensis ISO4.</title>
        <authorList>
            <person name="Lai Q."/>
            <person name="Shao Z."/>
        </authorList>
    </citation>
    <scope>NUCLEOTIDE SEQUENCE [LARGE SCALE GENOMIC DNA]</scope>
    <source>
        <strain evidence="11 12">ISO4</strain>
    </source>
</reference>
<dbReference type="InterPro" id="IPR017945">
    <property type="entry name" value="DHBP_synth_RibB-like_a/b_dom"/>
</dbReference>
<dbReference type="NCBIfam" id="TIGR00057">
    <property type="entry name" value="L-threonylcarbamoyladenylate synthase"/>
    <property type="match status" value="1"/>
</dbReference>
<gene>
    <name evidence="9" type="primary">tsaC</name>
    <name evidence="11" type="ORF">ISO4_02084</name>
</gene>
<dbReference type="InterPro" id="IPR006070">
    <property type="entry name" value="Sua5-like_dom"/>
</dbReference>
<keyword evidence="6 9" id="KW-0547">Nucleotide-binding</keyword>
<evidence type="ECO:0000256" key="3">
    <source>
        <dbReference type="ARBA" id="ARBA00022679"/>
    </source>
</evidence>
<dbReference type="SUPFAM" id="SSF55821">
    <property type="entry name" value="YrdC/RibB"/>
    <property type="match status" value="1"/>
</dbReference>
<protein>
    <recommendedName>
        <fullName evidence="9">Threonylcarbamoyl-AMP synthase</fullName>
        <shortName evidence="9">TC-AMP synthase</shortName>
        <ecNumber evidence="9">2.7.7.87</ecNumber>
    </recommendedName>
    <alternativeName>
        <fullName evidence="9">L-threonylcarbamoyladenylate synthase</fullName>
    </alternativeName>
    <alternativeName>
        <fullName evidence="9">t(6)A37 threonylcarbamoyladenosine biosynthesis protein TsaC</fullName>
    </alternativeName>
    <alternativeName>
        <fullName evidence="9">tRNA threonylcarbamoyladenosine biosynthesis protein TsaC</fullName>
    </alternativeName>
</protein>
<dbReference type="EC" id="2.7.7.87" evidence="9"/>
<evidence type="ECO:0000256" key="4">
    <source>
        <dbReference type="ARBA" id="ARBA00022694"/>
    </source>
</evidence>
<proteinExistence type="inferred from homology"/>
<evidence type="ECO:0000256" key="7">
    <source>
        <dbReference type="ARBA" id="ARBA00022840"/>
    </source>
</evidence>
<comment type="similarity">
    <text evidence="9">Belongs to the SUA5 family. TsaC subfamily.</text>
</comment>
<dbReference type="Pfam" id="PF01300">
    <property type="entry name" value="Sua5_yciO_yrdC"/>
    <property type="match status" value="1"/>
</dbReference>
<accession>A0ABS0AIQ0</accession>
<evidence type="ECO:0000259" key="10">
    <source>
        <dbReference type="PROSITE" id="PS51163"/>
    </source>
</evidence>
<evidence type="ECO:0000256" key="8">
    <source>
        <dbReference type="ARBA" id="ARBA00048366"/>
    </source>
</evidence>
<organism evidence="11 12">
    <name type="scientific">Alloalcanivorax venustensis ISO4</name>
    <dbReference type="NCBI Taxonomy" id="1177184"/>
    <lineage>
        <taxon>Bacteria</taxon>
        <taxon>Pseudomonadati</taxon>
        <taxon>Pseudomonadota</taxon>
        <taxon>Gammaproteobacteria</taxon>
        <taxon>Oceanospirillales</taxon>
        <taxon>Alcanivoracaceae</taxon>
        <taxon>Alloalcanivorax</taxon>
    </lineage>
</organism>
<dbReference type="GeneID" id="99765218"/>
<dbReference type="PANTHER" id="PTHR17490:SF18">
    <property type="entry name" value="THREONYLCARBAMOYL-AMP SYNTHASE"/>
    <property type="match status" value="1"/>
</dbReference>
<comment type="catalytic activity">
    <reaction evidence="8 9">
        <text>L-threonine + hydrogencarbonate + ATP = L-threonylcarbamoyladenylate + diphosphate + H2O</text>
        <dbReference type="Rhea" id="RHEA:36407"/>
        <dbReference type="ChEBI" id="CHEBI:15377"/>
        <dbReference type="ChEBI" id="CHEBI:17544"/>
        <dbReference type="ChEBI" id="CHEBI:30616"/>
        <dbReference type="ChEBI" id="CHEBI:33019"/>
        <dbReference type="ChEBI" id="CHEBI:57926"/>
        <dbReference type="ChEBI" id="CHEBI:73682"/>
        <dbReference type="EC" id="2.7.7.87"/>
    </reaction>
</comment>
<comment type="function">
    <text evidence="9">Required for the formation of a threonylcarbamoyl group on adenosine at position 37 (t(6)A37) in tRNAs that read codons beginning with adenine. Catalyzes the conversion of L-threonine, HCO(3)(-)/CO(2) and ATP to give threonylcarbamoyl-AMP (TC-AMP) as the acyladenylate intermediate, with the release of diphosphate.</text>
</comment>
<dbReference type="InterPro" id="IPR023535">
    <property type="entry name" value="TC-AMP_synthase"/>
</dbReference>
<sequence>MTPQTTASGQHLLSAAHIIRAGGVIAYPTETVYGLGCDPFDEDAVRRLLAIKQRPVEKGLILVASDLDQLDGLVHLDDAQRERLRQAWPAPVTYLLDATERVPAWIRGVHPKVAVRVSAHPLARALAAAVGTPIVSTSANRAGRPPGRNRFQVGKALGGDLDFIVTGDCDPRGKPSTIIDLQSGRTLRD</sequence>
<keyword evidence="12" id="KW-1185">Reference proteome</keyword>